<dbReference type="SUPFAM" id="SSF141571">
    <property type="entry name" value="Pentapeptide repeat-like"/>
    <property type="match status" value="1"/>
</dbReference>
<keyword evidence="2" id="KW-1185">Reference proteome</keyword>
<dbReference type="InterPro" id="IPR011333">
    <property type="entry name" value="SKP1/BTB/POZ_sf"/>
</dbReference>
<dbReference type="PANTHER" id="PTHR14136">
    <property type="entry name" value="BTB_POZ DOMAIN-CONTAINING PROTEIN KCTD9"/>
    <property type="match status" value="1"/>
</dbReference>
<dbReference type="Pfam" id="PF00805">
    <property type="entry name" value="Pentapeptide"/>
    <property type="match status" value="4"/>
</dbReference>
<dbReference type="InterPro" id="IPR001646">
    <property type="entry name" value="5peptide_repeat"/>
</dbReference>
<name>A0ABM1MDK7_NICVS</name>
<evidence type="ECO:0000313" key="3">
    <source>
        <dbReference type="RefSeq" id="XP_017772657.1"/>
    </source>
</evidence>
<dbReference type="SMART" id="SM00225">
    <property type="entry name" value="BTB"/>
    <property type="match status" value="1"/>
</dbReference>
<feature type="domain" description="BTB" evidence="1">
    <location>
        <begin position="84"/>
        <end position="191"/>
    </location>
</feature>
<dbReference type="InterPro" id="IPR051082">
    <property type="entry name" value="Pentapeptide-BTB/POZ_domain"/>
</dbReference>
<protein>
    <submittedName>
        <fullName evidence="3">BTB/POZ domain-containing protein KCTD9</fullName>
    </submittedName>
</protein>
<dbReference type="RefSeq" id="XP_017772657.1">
    <property type="nucleotide sequence ID" value="XM_017917168.1"/>
</dbReference>
<dbReference type="Pfam" id="PF02214">
    <property type="entry name" value="BTB_2"/>
    <property type="match status" value="1"/>
</dbReference>
<dbReference type="Gene3D" id="2.160.20.80">
    <property type="entry name" value="E3 ubiquitin-protein ligase SopA"/>
    <property type="match status" value="2"/>
</dbReference>
<organism evidence="2 3">
    <name type="scientific">Nicrophorus vespilloides</name>
    <name type="common">Boreal carrion beetle</name>
    <dbReference type="NCBI Taxonomy" id="110193"/>
    <lineage>
        <taxon>Eukaryota</taxon>
        <taxon>Metazoa</taxon>
        <taxon>Ecdysozoa</taxon>
        <taxon>Arthropoda</taxon>
        <taxon>Hexapoda</taxon>
        <taxon>Insecta</taxon>
        <taxon>Pterygota</taxon>
        <taxon>Neoptera</taxon>
        <taxon>Endopterygota</taxon>
        <taxon>Coleoptera</taxon>
        <taxon>Polyphaga</taxon>
        <taxon>Staphyliniformia</taxon>
        <taxon>Silphidae</taxon>
        <taxon>Nicrophorinae</taxon>
        <taxon>Nicrophorus</taxon>
    </lineage>
</organism>
<dbReference type="SUPFAM" id="SSF54695">
    <property type="entry name" value="POZ domain"/>
    <property type="match status" value="1"/>
</dbReference>
<reference evidence="3" key="1">
    <citation type="submission" date="2025-08" db="UniProtKB">
        <authorList>
            <consortium name="RefSeq"/>
        </authorList>
    </citation>
    <scope>IDENTIFICATION</scope>
    <source>
        <tissue evidence="3">Whole Larva</tissue>
    </source>
</reference>
<dbReference type="Gene3D" id="3.30.710.10">
    <property type="entry name" value="Potassium Channel Kv1.1, Chain A"/>
    <property type="match status" value="1"/>
</dbReference>
<dbReference type="Pfam" id="PF11834">
    <property type="entry name" value="KHA"/>
    <property type="match status" value="1"/>
</dbReference>
<gene>
    <name evidence="3" type="primary">LOC108559808</name>
</gene>
<dbReference type="InterPro" id="IPR000210">
    <property type="entry name" value="BTB/POZ_dom"/>
</dbReference>
<dbReference type="InterPro" id="IPR003131">
    <property type="entry name" value="T1-type_BTB"/>
</dbReference>
<dbReference type="Proteomes" id="UP000695000">
    <property type="component" value="Unplaced"/>
</dbReference>
<evidence type="ECO:0000313" key="2">
    <source>
        <dbReference type="Proteomes" id="UP000695000"/>
    </source>
</evidence>
<dbReference type="PANTHER" id="PTHR14136:SF17">
    <property type="entry name" value="BTB_POZ DOMAIN-CONTAINING PROTEIN KCTD9"/>
    <property type="match status" value="1"/>
</dbReference>
<accession>A0ABM1MDK7</accession>
<evidence type="ECO:0000259" key="1">
    <source>
        <dbReference type="SMART" id="SM00225"/>
    </source>
</evidence>
<sequence>MMSERRVTVFKNGTCTDGKVFVVPKKRLELCMKVFEAFKCSSVNDMKIFNEAGSEIMDLEAIRDNEAVYFDGDMDAKFKPINSDWVTLNVGGKVFMLTQSTLTAEQGSMLARMFAKRSSTGCQFIPSRTDANGAYLIDRNPTYFEPILNFLRTGKLIYDHHVNPKGILEEAIFFGIDSIVPTLEQMIQRVEIDRDDTPLTRRDVILSLTTCATKTELRFQGVNLAGADLSRLDLSYINFKYANMKGCNLKNANLSWCCLERADLSYATIDGAQLLGIQGLCANLEGAQMRNCKFDVRQGIKTNMEGVNLKGANMEGSDMVGVNLRVATLKNANLKMCDLKGAVLAGADLENCDLSGSDLHEANLRGANLKDAAFELLLTPLHMSQTIR</sequence>
<proteinExistence type="predicted"/>
<dbReference type="InterPro" id="IPR021789">
    <property type="entry name" value="KHA_dom"/>
</dbReference>
<dbReference type="GeneID" id="108559808"/>